<feature type="region of interest" description="Disordered" evidence="1">
    <location>
        <begin position="305"/>
        <end position="324"/>
    </location>
</feature>
<reference evidence="3" key="1">
    <citation type="submission" date="2016-10" db="EMBL/GenBank/DDBJ databases">
        <authorList>
            <person name="Varghese N."/>
            <person name="Submissions S."/>
        </authorList>
    </citation>
    <scope>NUCLEOTIDE SEQUENCE [LARGE SCALE GENOMIC DNA]</scope>
    <source>
        <strain evidence="3">DSM 40318</strain>
    </source>
</reference>
<accession>A0A1H4KR15</accession>
<keyword evidence="3" id="KW-1185">Reference proteome</keyword>
<dbReference type="AlphaFoldDB" id="A0A1H4KR15"/>
<sequence>MSQMYLRRFGEHTGPRQYKLTARRIDNVDQPFTAAPNKVLAERGYYWGTTFDGIPHHGVEDLFTELEGATASVLRTVLDAPEGALPARWPLSGSERLMLSWWLAAQILRTTRQRKRLAFAAQAAERLDAPAEIAAIAANNPHLSFIIERLAALAFTLYARPWGLGFSDMCLLTSDVPVALFNHHDAEDQLTAAALCDILVPLDPHRLLFMPSPRMQADDPYKRADHRMKIPGAVGMALVQVAYDVADALVIHHPRHDPWVHWAPSGPRQPAPWNGKNHDAPKYVLEYGTLAPHLTVERHWLTEHPPASAKEAEEAPGIGGDATG</sequence>
<organism evidence="2 3">
    <name type="scientific">Streptomyces melanosporofaciens</name>
    <dbReference type="NCBI Taxonomy" id="67327"/>
    <lineage>
        <taxon>Bacteria</taxon>
        <taxon>Bacillati</taxon>
        <taxon>Actinomycetota</taxon>
        <taxon>Actinomycetes</taxon>
        <taxon>Kitasatosporales</taxon>
        <taxon>Streptomycetaceae</taxon>
        <taxon>Streptomyces</taxon>
        <taxon>Streptomyces violaceusniger group</taxon>
    </lineage>
</organism>
<protein>
    <recommendedName>
        <fullName evidence="4">DUF4238 domain-containing protein</fullName>
    </recommendedName>
</protein>
<gene>
    <name evidence="2" type="ORF">SAMN04490356_0914</name>
</gene>
<name>A0A1H4KR15_STRMJ</name>
<evidence type="ECO:0000256" key="1">
    <source>
        <dbReference type="SAM" id="MobiDB-lite"/>
    </source>
</evidence>
<evidence type="ECO:0008006" key="4">
    <source>
        <dbReference type="Google" id="ProtNLM"/>
    </source>
</evidence>
<dbReference type="InterPro" id="IPR025332">
    <property type="entry name" value="DUF4238"/>
</dbReference>
<dbReference type="Pfam" id="PF14022">
    <property type="entry name" value="DUF4238"/>
    <property type="match status" value="1"/>
</dbReference>
<evidence type="ECO:0000313" key="3">
    <source>
        <dbReference type="Proteomes" id="UP000198609"/>
    </source>
</evidence>
<dbReference type="Proteomes" id="UP000198609">
    <property type="component" value="Unassembled WGS sequence"/>
</dbReference>
<dbReference type="RefSeq" id="WP_143059756.1">
    <property type="nucleotide sequence ID" value="NZ_FNST01000002.1"/>
</dbReference>
<dbReference type="EMBL" id="FNST01000002">
    <property type="protein sequence ID" value="SEB60947.1"/>
    <property type="molecule type" value="Genomic_DNA"/>
</dbReference>
<evidence type="ECO:0000313" key="2">
    <source>
        <dbReference type="EMBL" id="SEB60947.1"/>
    </source>
</evidence>
<proteinExistence type="predicted"/>